<protein>
    <submittedName>
        <fullName evidence="1">Uncharacterized protein</fullName>
    </submittedName>
</protein>
<dbReference type="EMBL" id="FN554966">
    <property type="protein sequence ID" value="CBH10073.1"/>
    <property type="molecule type" value="Genomic_DNA"/>
</dbReference>
<gene>
    <name evidence="1" type="ORF">TbgDal_III4150</name>
</gene>
<accession>C9ZL64</accession>
<evidence type="ECO:0000313" key="2">
    <source>
        <dbReference type="Proteomes" id="UP000002316"/>
    </source>
</evidence>
<proteinExistence type="predicted"/>
<dbReference type="Proteomes" id="UP000002316">
    <property type="component" value="Chromosome 3"/>
</dbReference>
<reference evidence="2" key="1">
    <citation type="journal article" date="2010" name="PLoS Negl. Trop. Dis.">
        <title>The genome sequence of Trypanosoma brucei gambiense, causative agent of chronic human african trypanosomiasis.</title>
        <authorList>
            <person name="Jackson A.P."/>
            <person name="Sanders M."/>
            <person name="Berry A."/>
            <person name="McQuillan J."/>
            <person name="Aslett M.A."/>
            <person name="Quail M.A."/>
            <person name="Chukualim B."/>
            <person name="Capewell P."/>
            <person name="MacLeod A."/>
            <person name="Melville S.E."/>
            <person name="Gibson W."/>
            <person name="Barry J.D."/>
            <person name="Berriman M."/>
            <person name="Hertz-Fowler C."/>
        </authorList>
    </citation>
    <scope>NUCLEOTIDE SEQUENCE [LARGE SCALE GENOMIC DNA]</scope>
    <source>
        <strain evidence="2">MHOM/CI/86/DAL972</strain>
    </source>
</reference>
<sequence>MDEWKILAIRASTNASRRLTLVAYFCMCVCELFKSPRVCLHLYIRVLLIFLECDYFSPLFFTFSFFFFTSCCPPCKWDERFTLLLSSPFVEVCDFLLMREEGVFYDTVCYISTVGDSICVCVSGWQKENWGVARFAVHCSPAIFCSCAISLLSCYPFLHPYRFWPPSRLFSLLCCGKNKNKHVNLSGTTRNR</sequence>
<dbReference type="VEuPathDB" id="TriTrypDB:Tbg972.3.4150"/>
<dbReference type="AlphaFoldDB" id="C9ZL64"/>
<name>C9ZL64_TRYB9</name>
<dbReference type="RefSeq" id="XP_011772363.1">
    <property type="nucleotide sequence ID" value="XM_011774061.1"/>
</dbReference>
<dbReference type="GeneID" id="23859210"/>
<dbReference type="KEGG" id="tbg:TbgDal_III4150"/>
<evidence type="ECO:0000313" key="1">
    <source>
        <dbReference type="EMBL" id="CBH10073.1"/>
    </source>
</evidence>
<organism evidence="1 2">
    <name type="scientific">Trypanosoma brucei gambiense (strain MHOM/CI/86/DAL972)</name>
    <dbReference type="NCBI Taxonomy" id="679716"/>
    <lineage>
        <taxon>Eukaryota</taxon>
        <taxon>Discoba</taxon>
        <taxon>Euglenozoa</taxon>
        <taxon>Kinetoplastea</taxon>
        <taxon>Metakinetoplastina</taxon>
        <taxon>Trypanosomatida</taxon>
        <taxon>Trypanosomatidae</taxon>
        <taxon>Trypanosoma</taxon>
    </lineage>
</organism>